<keyword evidence="2" id="KW-0812">Transmembrane</keyword>
<sequence>MCEQILGITPATEDEKPKRPRTQADKWTANLAAARQFFEREGHLQSPASMSRPCCPRTAGRTSSVWGHGSAASAPGRNAIPGTGGAAVPGRDAVVVMGVVVTVAAALAGLVLDWAT</sequence>
<evidence type="ECO:0000256" key="2">
    <source>
        <dbReference type="SAM" id="Phobius"/>
    </source>
</evidence>
<protein>
    <submittedName>
        <fullName evidence="3">Uncharacterized protein</fullName>
    </submittedName>
</protein>
<comment type="caution">
    <text evidence="3">The sequence shown here is derived from an EMBL/GenBank/DDBJ whole genome shotgun (WGS) entry which is preliminary data.</text>
</comment>
<evidence type="ECO:0000313" key="3">
    <source>
        <dbReference type="EMBL" id="GGK31030.1"/>
    </source>
</evidence>
<accession>A0ABQ2EXT1</accession>
<keyword evidence="4" id="KW-1185">Reference proteome</keyword>
<dbReference type="Proteomes" id="UP000660265">
    <property type="component" value="Unassembled WGS sequence"/>
</dbReference>
<proteinExistence type="predicted"/>
<evidence type="ECO:0000313" key="4">
    <source>
        <dbReference type="Proteomes" id="UP000660265"/>
    </source>
</evidence>
<feature type="region of interest" description="Disordered" evidence="1">
    <location>
        <begin position="1"/>
        <end position="23"/>
    </location>
</feature>
<feature type="transmembrane region" description="Helical" evidence="2">
    <location>
        <begin position="93"/>
        <end position="115"/>
    </location>
</feature>
<reference evidence="4" key="1">
    <citation type="journal article" date="2019" name="Int. J. Syst. Evol. Microbiol.">
        <title>The Global Catalogue of Microorganisms (GCM) 10K type strain sequencing project: providing services to taxonomists for standard genome sequencing and annotation.</title>
        <authorList>
            <consortium name="The Broad Institute Genomics Platform"/>
            <consortium name="The Broad Institute Genome Sequencing Center for Infectious Disease"/>
            <person name="Wu L."/>
            <person name="Ma J."/>
        </authorList>
    </citation>
    <scope>NUCLEOTIDE SEQUENCE [LARGE SCALE GENOMIC DNA]</scope>
    <source>
        <strain evidence="4">CGMCC 4.7275</strain>
    </source>
</reference>
<keyword evidence="2" id="KW-0472">Membrane</keyword>
<organism evidence="3 4">
    <name type="scientific">Streptomyces camponoticapitis</name>
    <dbReference type="NCBI Taxonomy" id="1616125"/>
    <lineage>
        <taxon>Bacteria</taxon>
        <taxon>Bacillati</taxon>
        <taxon>Actinomycetota</taxon>
        <taxon>Actinomycetes</taxon>
        <taxon>Kitasatosporales</taxon>
        <taxon>Streptomycetaceae</taxon>
        <taxon>Streptomyces</taxon>
    </lineage>
</organism>
<name>A0ABQ2EXT1_9ACTN</name>
<evidence type="ECO:0000256" key="1">
    <source>
        <dbReference type="SAM" id="MobiDB-lite"/>
    </source>
</evidence>
<feature type="region of interest" description="Disordered" evidence="1">
    <location>
        <begin position="42"/>
        <end position="84"/>
    </location>
</feature>
<keyword evidence="2" id="KW-1133">Transmembrane helix</keyword>
<gene>
    <name evidence="3" type="ORF">GCM10011583_73650</name>
</gene>
<dbReference type="EMBL" id="BMMV01000044">
    <property type="protein sequence ID" value="GGK31030.1"/>
    <property type="molecule type" value="Genomic_DNA"/>
</dbReference>
<dbReference type="RefSeq" id="WP_229701428.1">
    <property type="nucleotide sequence ID" value="NZ_BMMV01000044.1"/>
</dbReference>